<dbReference type="AlphaFoldDB" id="A0A1F5SCQ5"/>
<keyword evidence="1" id="KW-0812">Transmembrane</keyword>
<evidence type="ECO:0000313" key="3">
    <source>
        <dbReference type="Proteomes" id="UP000178783"/>
    </source>
</evidence>
<keyword evidence="1" id="KW-1133">Transmembrane helix</keyword>
<dbReference type="Proteomes" id="UP000178783">
    <property type="component" value="Unassembled WGS sequence"/>
</dbReference>
<name>A0A1F5SCQ5_9BACT</name>
<gene>
    <name evidence="2" type="ORF">A3H66_03220</name>
</gene>
<feature type="transmembrane region" description="Helical" evidence="1">
    <location>
        <begin position="12"/>
        <end position="29"/>
    </location>
</feature>
<keyword evidence="1" id="KW-0472">Membrane</keyword>
<evidence type="ECO:0000313" key="2">
    <source>
        <dbReference type="EMBL" id="OGF24429.1"/>
    </source>
</evidence>
<proteinExistence type="predicted"/>
<evidence type="ECO:0000256" key="1">
    <source>
        <dbReference type="SAM" id="Phobius"/>
    </source>
</evidence>
<reference evidence="2 3" key="1">
    <citation type="journal article" date="2016" name="Nat. Commun.">
        <title>Thousands of microbial genomes shed light on interconnected biogeochemical processes in an aquifer system.</title>
        <authorList>
            <person name="Anantharaman K."/>
            <person name="Brown C.T."/>
            <person name="Hug L.A."/>
            <person name="Sharon I."/>
            <person name="Castelle C.J."/>
            <person name="Probst A.J."/>
            <person name="Thomas B.C."/>
            <person name="Singh A."/>
            <person name="Wilkins M.J."/>
            <person name="Karaoz U."/>
            <person name="Brodie E.L."/>
            <person name="Williams K.H."/>
            <person name="Hubbard S.S."/>
            <person name="Banfield J.F."/>
        </authorList>
    </citation>
    <scope>NUCLEOTIDE SEQUENCE [LARGE SCALE GENOMIC DNA]</scope>
</reference>
<dbReference type="EMBL" id="MFFW01000018">
    <property type="protein sequence ID" value="OGF24429.1"/>
    <property type="molecule type" value="Genomic_DNA"/>
</dbReference>
<sequence>MVIYERKKQGYLPAQLSLFFSFLYFQVVFRQLADYLFNKFFAVWLQTASWRIKFGPGKL</sequence>
<accession>A0A1F5SCQ5</accession>
<comment type="caution">
    <text evidence="2">The sequence shown here is derived from an EMBL/GenBank/DDBJ whole genome shotgun (WGS) entry which is preliminary data.</text>
</comment>
<protein>
    <submittedName>
        <fullName evidence="2">Uncharacterized protein</fullName>
    </submittedName>
</protein>
<organism evidence="2 3">
    <name type="scientific">Candidatus Falkowbacteria bacterium RIFCSPLOWO2_02_FULL_45_21</name>
    <dbReference type="NCBI Taxonomy" id="1797989"/>
    <lineage>
        <taxon>Bacteria</taxon>
        <taxon>Candidatus Falkowiibacteriota</taxon>
    </lineage>
</organism>